<dbReference type="SUPFAM" id="SSF51971">
    <property type="entry name" value="Nucleotide-binding domain"/>
    <property type="match status" value="1"/>
</dbReference>
<keyword evidence="5" id="KW-0560">Oxidoreductase</keyword>
<dbReference type="Gene3D" id="3.30.9.10">
    <property type="entry name" value="D-Amino Acid Oxidase, subunit A, domain 2"/>
    <property type="match status" value="1"/>
</dbReference>
<comment type="similarity">
    <text evidence="2">Belongs to the DAMOX/DASOX family.</text>
</comment>
<evidence type="ECO:0000313" key="9">
    <source>
        <dbReference type="WBParaSite" id="ACRNAN_Path_983.g3779.t1"/>
    </source>
</evidence>
<keyword evidence="4 6" id="KW-0274">FAD</keyword>
<evidence type="ECO:0000256" key="2">
    <source>
        <dbReference type="ARBA" id="ARBA00006730"/>
    </source>
</evidence>
<comment type="cofactor">
    <cofactor evidence="1 6">
        <name>FAD</name>
        <dbReference type="ChEBI" id="CHEBI:57692"/>
    </cofactor>
</comment>
<evidence type="ECO:0000256" key="5">
    <source>
        <dbReference type="ARBA" id="ARBA00023002"/>
    </source>
</evidence>
<dbReference type="PANTHER" id="PTHR11530">
    <property type="entry name" value="D-AMINO ACID OXIDASE"/>
    <property type="match status" value="1"/>
</dbReference>
<proteinExistence type="inferred from homology"/>
<dbReference type="InterPro" id="IPR023209">
    <property type="entry name" value="DAO"/>
</dbReference>
<dbReference type="PANTHER" id="PTHR11530:SF28">
    <property type="entry name" value="D-ASPARTATE OXIDASE 1"/>
    <property type="match status" value="1"/>
</dbReference>
<sequence length="335" mass="38486">MPLKIAIIGQGVSGVSCALAILERFPDVQVTLFGDRPFEKITSYGPPGHFEIDSKPNFKRWATVTFERFAQIYKEHSPEETGVKLVTNYSMSDTKEKLEEFEKHNADVVYNFKWLSERERTSIFAHPKKYVIHYTAYNSEGRKYVPWMKNQCESKGAKFVTRKISSVKELGDEFDLVINCGGLNGGKLAGDDDSVFPVRGVGFEVDAIWHKHMIDFDESTTYTIPKGNTVFLGTVRQPHRYDTEVTEEDRRDILGRYYENHPIFKSAKIISEWCGLRPDRPTVRVEHKQEVSNNGKRFHLIHDYGHGGNGFVLHWGCAQEVANFVEKIRKEKSKI</sequence>
<feature type="binding site" evidence="6">
    <location>
        <begin position="35"/>
        <end position="36"/>
    </location>
    <ligand>
        <name>FAD</name>
        <dbReference type="ChEBI" id="CHEBI:57692"/>
    </ligand>
</feature>
<protein>
    <submittedName>
        <fullName evidence="9">FAD dependent oxidoreductase domain-containing protein</fullName>
    </submittedName>
</protein>
<evidence type="ECO:0000313" key="8">
    <source>
        <dbReference type="Proteomes" id="UP000887540"/>
    </source>
</evidence>
<feature type="binding site" evidence="6">
    <location>
        <position position="277"/>
    </location>
    <ligand>
        <name>D-dopa</name>
        <dbReference type="ChEBI" id="CHEBI:149689"/>
    </ligand>
</feature>
<feature type="binding site" evidence="6">
    <location>
        <position position="308"/>
    </location>
    <ligand>
        <name>D-dopa</name>
        <dbReference type="ChEBI" id="CHEBI:149689"/>
    </ligand>
</feature>
<accession>A0A914CE51</accession>
<dbReference type="Pfam" id="PF01266">
    <property type="entry name" value="DAO"/>
    <property type="match status" value="1"/>
</dbReference>
<feature type="domain" description="FAD dependent oxidoreductase" evidence="7">
    <location>
        <begin position="4"/>
        <end position="323"/>
    </location>
</feature>
<dbReference type="GO" id="GO:0003884">
    <property type="term" value="F:D-amino-acid oxidase activity"/>
    <property type="evidence" value="ECO:0007669"/>
    <property type="project" value="InterPro"/>
</dbReference>
<feature type="binding site" evidence="6">
    <location>
        <begin position="42"/>
        <end position="43"/>
    </location>
    <ligand>
        <name>FAD</name>
        <dbReference type="ChEBI" id="CHEBI:57692"/>
    </ligand>
</feature>
<dbReference type="GO" id="GO:0005737">
    <property type="term" value="C:cytoplasm"/>
    <property type="evidence" value="ECO:0007669"/>
    <property type="project" value="TreeGrafter"/>
</dbReference>
<evidence type="ECO:0000259" key="7">
    <source>
        <dbReference type="Pfam" id="PF01266"/>
    </source>
</evidence>
<dbReference type="InterPro" id="IPR006076">
    <property type="entry name" value="FAD-dep_OxRdtase"/>
</dbReference>
<dbReference type="Proteomes" id="UP000887540">
    <property type="component" value="Unplaced"/>
</dbReference>
<keyword evidence="3" id="KW-0285">Flavoprotein</keyword>
<evidence type="ECO:0000256" key="6">
    <source>
        <dbReference type="PIRSR" id="PIRSR000189-1"/>
    </source>
</evidence>
<dbReference type="GO" id="GO:0019478">
    <property type="term" value="P:D-amino acid catabolic process"/>
    <property type="evidence" value="ECO:0007669"/>
    <property type="project" value="TreeGrafter"/>
</dbReference>
<feature type="binding site" evidence="6">
    <location>
        <position position="222"/>
    </location>
    <ligand>
        <name>D-dopa</name>
        <dbReference type="ChEBI" id="CHEBI:149689"/>
    </ligand>
</feature>
<dbReference type="AlphaFoldDB" id="A0A914CE51"/>
<dbReference type="SUPFAM" id="SSF54373">
    <property type="entry name" value="FAD-linked reductases, C-terminal domain"/>
    <property type="match status" value="1"/>
</dbReference>
<keyword evidence="8" id="KW-1185">Reference proteome</keyword>
<dbReference type="WBParaSite" id="ACRNAN_Path_983.g3779.t1">
    <property type="protein sequence ID" value="ACRNAN_Path_983.g3779.t1"/>
    <property type="gene ID" value="ACRNAN_Path_983.g3779"/>
</dbReference>
<dbReference type="GO" id="GO:0071949">
    <property type="term" value="F:FAD binding"/>
    <property type="evidence" value="ECO:0007669"/>
    <property type="project" value="InterPro"/>
</dbReference>
<dbReference type="PIRSF" id="PIRSF000189">
    <property type="entry name" value="D-aa_oxidase"/>
    <property type="match status" value="1"/>
</dbReference>
<evidence type="ECO:0000256" key="3">
    <source>
        <dbReference type="ARBA" id="ARBA00022630"/>
    </source>
</evidence>
<dbReference type="PROSITE" id="PS51257">
    <property type="entry name" value="PROKAR_LIPOPROTEIN"/>
    <property type="match status" value="1"/>
</dbReference>
<evidence type="ECO:0000256" key="1">
    <source>
        <dbReference type="ARBA" id="ARBA00001974"/>
    </source>
</evidence>
<reference evidence="9" key="1">
    <citation type="submission" date="2022-11" db="UniProtKB">
        <authorList>
            <consortium name="WormBaseParasite"/>
        </authorList>
    </citation>
    <scope>IDENTIFICATION</scope>
</reference>
<name>A0A914CE51_9BILA</name>
<dbReference type="Gene3D" id="3.40.50.720">
    <property type="entry name" value="NAD(P)-binding Rossmann-like Domain"/>
    <property type="match status" value="1"/>
</dbReference>
<evidence type="ECO:0000256" key="4">
    <source>
        <dbReference type="ARBA" id="ARBA00022827"/>
    </source>
</evidence>
<organism evidence="8 9">
    <name type="scientific">Acrobeloides nanus</name>
    <dbReference type="NCBI Taxonomy" id="290746"/>
    <lineage>
        <taxon>Eukaryota</taxon>
        <taxon>Metazoa</taxon>
        <taxon>Ecdysozoa</taxon>
        <taxon>Nematoda</taxon>
        <taxon>Chromadorea</taxon>
        <taxon>Rhabditida</taxon>
        <taxon>Tylenchina</taxon>
        <taxon>Cephalobomorpha</taxon>
        <taxon>Cephaloboidea</taxon>
        <taxon>Cephalobidae</taxon>
        <taxon>Acrobeloides</taxon>
    </lineage>
</organism>